<sequence>MTDIARDLRHLDKSLPAPTQRTPEVMERWLSDITECHRTAADEIERLTENIKRLTANPADHRYWEGRYRDEAADNDRLRDALESCIDSLHGEGMYAPEDAYSCLGLKFGGEPGETSDTSEESR</sequence>
<protein>
    <submittedName>
        <fullName evidence="2">Uncharacterized protein</fullName>
    </submittedName>
</protein>
<feature type="region of interest" description="Disordered" evidence="1">
    <location>
        <begin position="1"/>
        <end position="20"/>
    </location>
</feature>
<comment type="caution">
    <text evidence="2">The sequence shown here is derived from an EMBL/GenBank/DDBJ whole genome shotgun (WGS) entry which is preliminary data.</text>
</comment>
<proteinExistence type="predicted"/>
<dbReference type="AlphaFoldDB" id="A0A8G2EVF8"/>
<reference evidence="2 3" key="1">
    <citation type="submission" date="2016-10" db="EMBL/GenBank/DDBJ databases">
        <authorList>
            <person name="Varghese N."/>
            <person name="Submissions S."/>
        </authorList>
    </citation>
    <scope>NUCLEOTIDE SEQUENCE [LARGE SCALE GENOMIC DNA]</scope>
    <source>
        <strain evidence="2 3">DSM 18839</strain>
    </source>
</reference>
<organism evidence="2 3">
    <name type="scientific">Thalassobaculum litoreum DSM 18839</name>
    <dbReference type="NCBI Taxonomy" id="1123362"/>
    <lineage>
        <taxon>Bacteria</taxon>
        <taxon>Pseudomonadati</taxon>
        <taxon>Pseudomonadota</taxon>
        <taxon>Alphaproteobacteria</taxon>
        <taxon>Rhodospirillales</taxon>
        <taxon>Thalassobaculaceae</taxon>
        <taxon>Thalassobaculum</taxon>
    </lineage>
</organism>
<dbReference type="EMBL" id="FNBW01000007">
    <property type="protein sequence ID" value="SDF84355.1"/>
    <property type="molecule type" value="Genomic_DNA"/>
</dbReference>
<evidence type="ECO:0000313" key="3">
    <source>
        <dbReference type="Proteomes" id="UP000198615"/>
    </source>
</evidence>
<feature type="compositionally biased region" description="Basic and acidic residues" evidence="1">
    <location>
        <begin position="1"/>
        <end position="13"/>
    </location>
</feature>
<accession>A0A8G2EVF8</accession>
<keyword evidence="3" id="KW-1185">Reference proteome</keyword>
<dbReference type="Proteomes" id="UP000198615">
    <property type="component" value="Unassembled WGS sequence"/>
</dbReference>
<dbReference type="RefSeq" id="WP_139189288.1">
    <property type="nucleotide sequence ID" value="NZ_FNBW01000007.1"/>
</dbReference>
<evidence type="ECO:0000313" key="2">
    <source>
        <dbReference type="EMBL" id="SDF84355.1"/>
    </source>
</evidence>
<name>A0A8G2EVF8_9PROT</name>
<gene>
    <name evidence="2" type="ORF">SAMN05660686_02507</name>
</gene>
<evidence type="ECO:0000256" key="1">
    <source>
        <dbReference type="SAM" id="MobiDB-lite"/>
    </source>
</evidence>